<feature type="compositionally biased region" description="Basic residues" evidence="1">
    <location>
        <begin position="89"/>
        <end position="104"/>
    </location>
</feature>
<feature type="non-terminal residue" evidence="2">
    <location>
        <position position="1"/>
    </location>
</feature>
<sequence>VILLQRRGSRLIVGTASAWATRTPSPRPLSRRSPPRRAAPRRRHPGPHPKSRRRGRESGRPRSPAKTPPRPPRPSGRSSGPAGIVIHQRPSRRPRRRRLHSRRRVVVARPRHILFSSPLTHAPASSALHVNSSTTRGRRRTSVLIYGAPRAVAPRPARRRRGALKAAPLYQARRGRGPRRRARGTGAWAGAAWCRGARRRLWPLSVVVFDGQPTTCGTSGPSGGVGGAAMCVRSGPNSLSICGGSPKLKLSSE</sequence>
<evidence type="ECO:0000256" key="1">
    <source>
        <dbReference type="SAM" id="MobiDB-lite"/>
    </source>
</evidence>
<feature type="region of interest" description="Disordered" evidence="1">
    <location>
        <begin position="17"/>
        <end position="104"/>
    </location>
</feature>
<keyword evidence="3" id="KW-1185">Reference proteome</keyword>
<comment type="caution">
    <text evidence="2">The sequence shown here is derived from an EMBL/GenBank/DDBJ whole genome shotgun (WGS) entry which is preliminary data.</text>
</comment>
<protein>
    <submittedName>
        <fullName evidence="2">Uncharacterized protein</fullName>
    </submittedName>
</protein>
<proteinExistence type="predicted"/>
<evidence type="ECO:0000313" key="2">
    <source>
        <dbReference type="EMBL" id="CAH0369253.1"/>
    </source>
</evidence>
<feature type="compositionally biased region" description="Basic residues" evidence="1">
    <location>
        <begin position="29"/>
        <end position="55"/>
    </location>
</feature>
<gene>
    <name evidence="2" type="ORF">PECAL_2P23700</name>
</gene>
<dbReference type="EMBL" id="CAKKNE010000002">
    <property type="protein sequence ID" value="CAH0369253.1"/>
    <property type="molecule type" value="Genomic_DNA"/>
</dbReference>
<accession>A0A8J2SCS9</accession>
<dbReference type="Proteomes" id="UP000789595">
    <property type="component" value="Unassembled WGS sequence"/>
</dbReference>
<evidence type="ECO:0000313" key="3">
    <source>
        <dbReference type="Proteomes" id="UP000789595"/>
    </source>
</evidence>
<name>A0A8J2SCS9_9STRA</name>
<feature type="non-terminal residue" evidence="2">
    <location>
        <position position="253"/>
    </location>
</feature>
<dbReference type="AlphaFoldDB" id="A0A8J2SCS9"/>
<organism evidence="2 3">
    <name type="scientific">Pelagomonas calceolata</name>
    <dbReference type="NCBI Taxonomy" id="35677"/>
    <lineage>
        <taxon>Eukaryota</taxon>
        <taxon>Sar</taxon>
        <taxon>Stramenopiles</taxon>
        <taxon>Ochrophyta</taxon>
        <taxon>Pelagophyceae</taxon>
        <taxon>Pelagomonadales</taxon>
        <taxon>Pelagomonadaceae</taxon>
        <taxon>Pelagomonas</taxon>
    </lineage>
</organism>
<reference evidence="2" key="1">
    <citation type="submission" date="2021-11" db="EMBL/GenBank/DDBJ databases">
        <authorList>
            <consortium name="Genoscope - CEA"/>
            <person name="William W."/>
        </authorList>
    </citation>
    <scope>NUCLEOTIDE SEQUENCE</scope>
</reference>